<feature type="transmembrane region" description="Helical" evidence="1">
    <location>
        <begin position="166"/>
        <end position="190"/>
    </location>
</feature>
<dbReference type="AlphaFoldDB" id="A0AAX1NER9"/>
<keyword evidence="3" id="KW-1185">Reference proteome</keyword>
<feature type="transmembrane region" description="Helical" evidence="1">
    <location>
        <begin position="257"/>
        <end position="279"/>
    </location>
</feature>
<dbReference type="RefSeq" id="WP_169663866.1">
    <property type="nucleotide sequence ID" value="NZ_CP076133.1"/>
</dbReference>
<dbReference type="Pfam" id="PF05661">
    <property type="entry name" value="DUF808"/>
    <property type="match status" value="1"/>
</dbReference>
<protein>
    <submittedName>
        <fullName evidence="2">DUF808 family protein</fullName>
    </submittedName>
</protein>
<gene>
    <name evidence="2" type="ORF">KMW28_26270</name>
</gene>
<keyword evidence="1" id="KW-0472">Membrane</keyword>
<dbReference type="PANTHER" id="PTHR30503:SF3">
    <property type="entry name" value="INNER MEMBRANE PROTEIN YEDI"/>
    <property type="match status" value="1"/>
</dbReference>
<name>A0AAX1NER9_9BACT</name>
<sequence length="291" mass="30944">MASGFFALLDDIAVIMDDVAVTTKVATQKAGGILGDDLAVTAEKASGFKSSREIPVLWAICKGSFINKLIILPLAFLLSAFLPWSIVPILVLGGIYLAFEGAEKVYHYFFDSGHAKAAEAKMNRSEEEQVAHEKQKIKSAIIVDFILSVEIVIVALSAVIDEDISVQIASVSLAAVIATLGVYGLVAIIVRMDDFGIKLIESTDGKDNLVSKFGLLLVNALPWVIKSLSVIGTLAMLLVAGGIFVHNIHQIHDALHAVPSIVAEFLVGSVVGAVALIIVKVVESTVKRKAV</sequence>
<keyword evidence="1" id="KW-0812">Transmembrane</keyword>
<reference evidence="2 3" key="1">
    <citation type="submission" date="2021-05" db="EMBL/GenBank/DDBJ databases">
        <title>Comparative genomic studies on the polysaccharide-degrading batcterial strains of the Flammeovirga genus.</title>
        <authorList>
            <person name="Zewei F."/>
            <person name="Zheng Z."/>
            <person name="Yu L."/>
            <person name="Ruyue G."/>
            <person name="Yanhong M."/>
            <person name="Yuanyuan C."/>
            <person name="Jingyan G."/>
            <person name="Wenjun H."/>
        </authorList>
    </citation>
    <scope>NUCLEOTIDE SEQUENCE [LARGE SCALE GENOMIC DNA]</scope>
    <source>
        <strain evidence="2 3">NBRC:100898</strain>
    </source>
</reference>
<feature type="transmembrane region" description="Helical" evidence="1">
    <location>
        <begin position="141"/>
        <end position="160"/>
    </location>
</feature>
<evidence type="ECO:0000313" key="2">
    <source>
        <dbReference type="EMBL" id="QWG04403.1"/>
    </source>
</evidence>
<feature type="transmembrane region" description="Helical" evidence="1">
    <location>
        <begin position="223"/>
        <end position="245"/>
    </location>
</feature>
<dbReference type="Proteomes" id="UP000678679">
    <property type="component" value="Chromosome 2"/>
</dbReference>
<dbReference type="EMBL" id="CP076133">
    <property type="protein sequence ID" value="QWG04403.1"/>
    <property type="molecule type" value="Genomic_DNA"/>
</dbReference>
<accession>A0AAX1NER9</accession>
<evidence type="ECO:0000313" key="3">
    <source>
        <dbReference type="Proteomes" id="UP000678679"/>
    </source>
</evidence>
<evidence type="ECO:0000256" key="1">
    <source>
        <dbReference type="SAM" id="Phobius"/>
    </source>
</evidence>
<dbReference type="KEGG" id="fya:KMW28_26270"/>
<proteinExistence type="predicted"/>
<dbReference type="GO" id="GO:0005886">
    <property type="term" value="C:plasma membrane"/>
    <property type="evidence" value="ECO:0007669"/>
    <property type="project" value="TreeGrafter"/>
</dbReference>
<feature type="transmembrane region" description="Helical" evidence="1">
    <location>
        <begin position="81"/>
        <end position="99"/>
    </location>
</feature>
<keyword evidence="1" id="KW-1133">Transmembrane helix</keyword>
<dbReference type="PANTHER" id="PTHR30503">
    <property type="entry name" value="INNER MEMBRANE PROTEIN YEDI"/>
    <property type="match status" value="1"/>
</dbReference>
<dbReference type="InterPro" id="IPR008526">
    <property type="entry name" value="YedI"/>
</dbReference>
<organism evidence="2 3">
    <name type="scientific">Flammeovirga yaeyamensis</name>
    <dbReference type="NCBI Taxonomy" id="367791"/>
    <lineage>
        <taxon>Bacteria</taxon>
        <taxon>Pseudomonadati</taxon>
        <taxon>Bacteroidota</taxon>
        <taxon>Cytophagia</taxon>
        <taxon>Cytophagales</taxon>
        <taxon>Flammeovirgaceae</taxon>
        <taxon>Flammeovirga</taxon>
    </lineage>
</organism>
<dbReference type="PIRSF" id="PIRSF016660">
    <property type="entry name" value="YedI"/>
    <property type="match status" value="1"/>
</dbReference>